<keyword evidence="6" id="KW-0342">GTP-binding</keyword>
<dbReference type="GO" id="GO:0006730">
    <property type="term" value="P:one-carbon metabolic process"/>
    <property type="evidence" value="ECO:0007669"/>
    <property type="project" value="UniProtKB-UniRule"/>
</dbReference>
<dbReference type="PROSITE" id="PS00859">
    <property type="entry name" value="GTP_CYCLOHYDROL_1_1"/>
    <property type="match status" value="1"/>
</dbReference>
<proteinExistence type="inferred from homology"/>
<feature type="binding site" evidence="6">
    <location>
        <position position="180"/>
    </location>
    <ligand>
        <name>Zn(2+)</name>
        <dbReference type="ChEBI" id="CHEBI:29105"/>
    </ligand>
</feature>
<dbReference type="HAMAP" id="MF_00223">
    <property type="entry name" value="FolE"/>
    <property type="match status" value="1"/>
</dbReference>
<dbReference type="PANTHER" id="PTHR11109:SF7">
    <property type="entry name" value="GTP CYCLOHYDROLASE 1"/>
    <property type="match status" value="1"/>
</dbReference>
<reference evidence="9 10" key="1">
    <citation type="submission" date="2017-10" db="EMBL/GenBank/DDBJ databases">
        <title>Draft genome of Longibacter Salinarum.</title>
        <authorList>
            <person name="Goh K.M."/>
            <person name="Shamsir M.S."/>
            <person name="Lim S.W."/>
        </authorList>
    </citation>
    <scope>NUCLEOTIDE SEQUENCE [LARGE SCALE GENOMIC DNA]</scope>
    <source>
        <strain evidence="9 10">KCTC 52045</strain>
    </source>
</reference>
<feature type="binding site" evidence="6">
    <location>
        <position position="109"/>
    </location>
    <ligand>
        <name>Zn(2+)</name>
        <dbReference type="ChEBI" id="CHEBI:29105"/>
    </ligand>
</feature>
<dbReference type="SUPFAM" id="SSF55620">
    <property type="entry name" value="Tetrahydrobiopterin biosynthesis enzymes-like"/>
    <property type="match status" value="1"/>
</dbReference>
<dbReference type="Gene3D" id="3.30.1130.10">
    <property type="match status" value="1"/>
</dbReference>
<feature type="binding site" evidence="6">
    <location>
        <position position="112"/>
    </location>
    <ligand>
        <name>Zn(2+)</name>
        <dbReference type="ChEBI" id="CHEBI:29105"/>
    </ligand>
</feature>
<keyword evidence="6" id="KW-0479">Metal-binding</keyword>
<dbReference type="Proteomes" id="UP000220102">
    <property type="component" value="Unassembled WGS sequence"/>
</dbReference>
<dbReference type="PANTHER" id="PTHR11109">
    <property type="entry name" value="GTP CYCLOHYDROLASE I"/>
    <property type="match status" value="1"/>
</dbReference>
<gene>
    <name evidence="6 9" type="primary">folE</name>
    <name evidence="9" type="ORF">CRI94_16600</name>
</gene>
<dbReference type="NCBIfam" id="NF006826">
    <property type="entry name" value="PRK09347.1-3"/>
    <property type="match status" value="1"/>
</dbReference>
<evidence type="ECO:0000256" key="3">
    <source>
        <dbReference type="ARBA" id="ARBA00008085"/>
    </source>
</evidence>
<dbReference type="GO" id="GO:0005525">
    <property type="term" value="F:GTP binding"/>
    <property type="evidence" value="ECO:0007669"/>
    <property type="project" value="UniProtKB-KW"/>
</dbReference>
<evidence type="ECO:0000313" key="10">
    <source>
        <dbReference type="Proteomes" id="UP000220102"/>
    </source>
</evidence>
<dbReference type="Pfam" id="PF01227">
    <property type="entry name" value="GTP_cyclohydroI"/>
    <property type="match status" value="1"/>
</dbReference>
<comment type="catalytic activity">
    <reaction evidence="1 6">
        <text>GTP + H2O = 7,8-dihydroneopterin 3'-triphosphate + formate + H(+)</text>
        <dbReference type="Rhea" id="RHEA:17473"/>
        <dbReference type="ChEBI" id="CHEBI:15377"/>
        <dbReference type="ChEBI" id="CHEBI:15378"/>
        <dbReference type="ChEBI" id="CHEBI:15740"/>
        <dbReference type="ChEBI" id="CHEBI:37565"/>
        <dbReference type="ChEBI" id="CHEBI:58462"/>
        <dbReference type="EC" id="3.5.4.16"/>
    </reaction>
</comment>
<dbReference type="FunFam" id="3.30.1130.10:FF:000001">
    <property type="entry name" value="GTP cyclohydrolase 1"/>
    <property type="match status" value="1"/>
</dbReference>
<dbReference type="InterPro" id="IPR043133">
    <property type="entry name" value="GTP-CH-I_C/QueF"/>
</dbReference>
<feature type="region of interest" description="Disordered" evidence="7">
    <location>
        <begin position="1"/>
        <end position="24"/>
    </location>
</feature>
<dbReference type="NCBIfam" id="NF006825">
    <property type="entry name" value="PRK09347.1-2"/>
    <property type="match status" value="1"/>
</dbReference>
<evidence type="ECO:0000256" key="5">
    <source>
        <dbReference type="ARBA" id="ARBA00022801"/>
    </source>
</evidence>
<keyword evidence="4 6" id="KW-0554">One-carbon metabolism</keyword>
<dbReference type="GO" id="GO:0008270">
    <property type="term" value="F:zinc ion binding"/>
    <property type="evidence" value="ECO:0007669"/>
    <property type="project" value="UniProtKB-UniRule"/>
</dbReference>
<evidence type="ECO:0000256" key="4">
    <source>
        <dbReference type="ARBA" id="ARBA00022563"/>
    </source>
</evidence>
<keyword evidence="5 6" id="KW-0378">Hydrolase</keyword>
<evidence type="ECO:0000259" key="8">
    <source>
        <dbReference type="Pfam" id="PF01227"/>
    </source>
</evidence>
<organism evidence="9 10">
    <name type="scientific">Longibacter salinarum</name>
    <dbReference type="NCBI Taxonomy" id="1850348"/>
    <lineage>
        <taxon>Bacteria</taxon>
        <taxon>Pseudomonadati</taxon>
        <taxon>Rhodothermota</taxon>
        <taxon>Rhodothermia</taxon>
        <taxon>Rhodothermales</taxon>
        <taxon>Salisaetaceae</taxon>
        <taxon>Longibacter</taxon>
    </lineage>
</organism>
<comment type="subunit">
    <text evidence="6">Homopolymer.</text>
</comment>
<dbReference type="EMBL" id="PDEQ01000011">
    <property type="protein sequence ID" value="PEN11206.1"/>
    <property type="molecule type" value="Genomic_DNA"/>
</dbReference>
<feature type="domain" description="GTP cyclohydrolase I" evidence="8">
    <location>
        <begin position="39"/>
        <end position="216"/>
    </location>
</feature>
<dbReference type="PROSITE" id="PS00860">
    <property type="entry name" value="GTP_CYCLOHYDROL_1_2"/>
    <property type="match status" value="1"/>
</dbReference>
<dbReference type="GO" id="GO:0003934">
    <property type="term" value="F:GTP cyclohydrolase I activity"/>
    <property type="evidence" value="ECO:0007669"/>
    <property type="project" value="UniProtKB-UniRule"/>
</dbReference>
<evidence type="ECO:0000256" key="1">
    <source>
        <dbReference type="ARBA" id="ARBA00001052"/>
    </source>
</evidence>
<comment type="similarity">
    <text evidence="3 6">Belongs to the GTP cyclohydrolase I family.</text>
</comment>
<dbReference type="Gene3D" id="1.10.286.10">
    <property type="match status" value="1"/>
</dbReference>
<evidence type="ECO:0000256" key="6">
    <source>
        <dbReference type="HAMAP-Rule" id="MF_00223"/>
    </source>
</evidence>
<dbReference type="InterPro" id="IPR020602">
    <property type="entry name" value="GTP_CycHdrlase_I_dom"/>
</dbReference>
<dbReference type="GO" id="GO:0005737">
    <property type="term" value="C:cytoplasm"/>
    <property type="evidence" value="ECO:0007669"/>
    <property type="project" value="TreeGrafter"/>
</dbReference>
<name>A0A2A8CTU8_9BACT</name>
<dbReference type="AlphaFoldDB" id="A0A2A8CTU8"/>
<dbReference type="InterPro" id="IPR018234">
    <property type="entry name" value="GTP_CycHdrlase_I_CS"/>
</dbReference>
<evidence type="ECO:0000313" key="9">
    <source>
        <dbReference type="EMBL" id="PEN11206.1"/>
    </source>
</evidence>
<dbReference type="GO" id="GO:0046654">
    <property type="term" value="P:tetrahydrofolate biosynthetic process"/>
    <property type="evidence" value="ECO:0007669"/>
    <property type="project" value="UniProtKB-UniRule"/>
</dbReference>
<evidence type="ECO:0000256" key="7">
    <source>
        <dbReference type="SAM" id="MobiDB-lite"/>
    </source>
</evidence>
<dbReference type="GO" id="GO:0006729">
    <property type="term" value="P:tetrahydrobiopterin biosynthetic process"/>
    <property type="evidence" value="ECO:0007669"/>
    <property type="project" value="TreeGrafter"/>
</dbReference>
<keyword evidence="6" id="KW-0862">Zinc</keyword>
<dbReference type="OrthoDB" id="9801207at2"/>
<dbReference type="UniPathway" id="UPA00848">
    <property type="reaction ID" value="UER00151"/>
</dbReference>
<comment type="caution">
    <text evidence="9">The sequence shown here is derived from an EMBL/GenBank/DDBJ whole genome shotgun (WGS) entry which is preliminary data.</text>
</comment>
<protein>
    <recommendedName>
        <fullName evidence="6">GTP cyclohydrolase 1</fullName>
        <ecNumber evidence="6">3.5.4.16</ecNumber>
    </recommendedName>
    <alternativeName>
        <fullName evidence="6">GTP cyclohydrolase I</fullName>
        <shortName evidence="6">GTP-CH-I</shortName>
    </alternativeName>
</protein>
<dbReference type="InterPro" id="IPR043134">
    <property type="entry name" value="GTP-CH-I_N"/>
</dbReference>
<dbReference type="NCBIfam" id="TIGR00063">
    <property type="entry name" value="folE"/>
    <property type="match status" value="1"/>
</dbReference>
<keyword evidence="6" id="KW-0547">Nucleotide-binding</keyword>
<comment type="pathway">
    <text evidence="2 6">Cofactor biosynthesis; 7,8-dihydroneopterin triphosphate biosynthesis; 7,8-dihydroneopterin triphosphate from GTP: step 1/1.</text>
</comment>
<dbReference type="InterPro" id="IPR001474">
    <property type="entry name" value="GTP_CycHdrlase_I"/>
</dbReference>
<accession>A0A2A8CTU8</accession>
<keyword evidence="10" id="KW-1185">Reference proteome</keyword>
<evidence type="ECO:0000256" key="2">
    <source>
        <dbReference type="ARBA" id="ARBA00005080"/>
    </source>
</evidence>
<sequence length="219" mass="25059">MSEKKILSNELRMNGTPHGGPPRLYERRDLYDEQATTSIAENVQEVLSQLGEDPEREGLQKTPERVAKAYQFLTHGYSQDARAILEGALFEEAYDEMILVKDIELYSLCEHHMLPFYGKAHVAYIPNGRIVGLSKIPRTVEVFARRLQVQERLTMQIRDAIDDVLQPLGTAVVIEARHLCMMMRGAEKQNSMTTTSSMSGEFEEHRTRAEFMRLIRATD</sequence>
<dbReference type="EC" id="3.5.4.16" evidence="6"/>